<protein>
    <submittedName>
        <fullName evidence="2">Sodium:solute symporter</fullName>
    </submittedName>
</protein>
<dbReference type="Proteomes" id="UP000230495">
    <property type="component" value="Unassembled WGS sequence"/>
</dbReference>
<feature type="transmembrane region" description="Helical" evidence="1">
    <location>
        <begin position="7"/>
        <end position="37"/>
    </location>
</feature>
<keyword evidence="1" id="KW-0812">Transmembrane</keyword>
<evidence type="ECO:0000313" key="3">
    <source>
        <dbReference type="Proteomes" id="UP000230495"/>
    </source>
</evidence>
<reference evidence="2 3" key="1">
    <citation type="journal article" date="2017" name="J. Antimicrob. Chemother.">
        <title>Characterization of the population structure, drug resistance mechanisms and plasmids of the community-associated Enterobacter cloacae complex in China.</title>
        <authorList>
            <person name="Zhou K."/>
            <person name="Yu W."/>
            <person name="Cao X."/>
            <person name="Shen P."/>
            <person name="Lu H."/>
            <person name="Luo Q."/>
            <person name="Rossen J.W.A."/>
            <person name="Xiao Y."/>
        </authorList>
    </citation>
    <scope>NUCLEOTIDE SEQUENCE [LARGE SCALE GENOMIC DNA]</scope>
    <source>
        <strain evidence="2">ECC1097</strain>
    </source>
</reference>
<keyword evidence="1" id="KW-1133">Transmembrane helix</keyword>
<dbReference type="EMBL" id="NEEU01000038">
    <property type="protein sequence ID" value="PJD66273.1"/>
    <property type="molecule type" value="Genomic_DNA"/>
</dbReference>
<organism evidence="2">
    <name type="scientific">Enterobacter kobei</name>
    <dbReference type="NCBI Taxonomy" id="208224"/>
    <lineage>
        <taxon>Bacteria</taxon>
        <taxon>Pseudomonadati</taxon>
        <taxon>Pseudomonadota</taxon>
        <taxon>Gammaproteobacteria</taxon>
        <taxon>Enterobacterales</taxon>
        <taxon>Enterobacteriaceae</taxon>
        <taxon>Enterobacter</taxon>
        <taxon>Enterobacter cloacae complex</taxon>
    </lineage>
</organism>
<sequence>MKKICDLVLITFVFFSIAGMGVTAGFFCFITVCKLLWRIVG</sequence>
<comment type="caution">
    <text evidence="2">The sequence shown here is derived from an EMBL/GenBank/DDBJ whole genome shotgun (WGS) entry which is preliminary data.</text>
</comment>
<evidence type="ECO:0000256" key="1">
    <source>
        <dbReference type="SAM" id="Phobius"/>
    </source>
</evidence>
<proteinExistence type="predicted"/>
<name>A0A2J0PCZ4_9ENTR</name>
<keyword evidence="1" id="KW-0472">Membrane</keyword>
<gene>
    <name evidence="2" type="ORF">B9Q37_25425</name>
</gene>
<accession>A0A2J0PCZ4</accession>
<dbReference type="AlphaFoldDB" id="A0A2J0PCZ4"/>
<evidence type="ECO:0000313" key="2">
    <source>
        <dbReference type="EMBL" id="PJD66273.1"/>
    </source>
</evidence>